<evidence type="ECO:0000313" key="3">
    <source>
        <dbReference type="EMBL" id="MFC6996469.1"/>
    </source>
</evidence>
<evidence type="ECO:0000256" key="2">
    <source>
        <dbReference type="SAM" id="Phobius"/>
    </source>
</evidence>
<sequence>MAKHRRKYPVCTNCNFVFEKEQPDNFCPRCGQENHDLNVPFKHVALELLEGTIHYDSKFWTTVKYLLFYPGRLTNEFHRGRRVGYVPPIRLYVFISFVFFLLLSLRVSSIKEGEKSFAIDVRAAEAAASEKPENLAVPGPASEPNPKANNQYKTYPNPSDTSKANLTTSDILVDLPQHATQAQLDSALGKFGVDDPNWLYRGSLQKVANLQKLPKNEVLLKALKYLSVMMFVLMPVFALLLKLVFYRARRYYMEHLMFSIHLHCFFFLLYTLYMLLLYVFSPGGLFGWFNLLGILYLYLGLKRVFKRSYIRTFFNMLMVLLLYTVAGVATLLLGLIVSVAI</sequence>
<feature type="transmembrane region" description="Helical" evidence="2">
    <location>
        <begin position="222"/>
        <end position="244"/>
    </location>
</feature>
<feature type="transmembrane region" description="Helical" evidence="2">
    <location>
        <begin position="89"/>
        <end position="107"/>
    </location>
</feature>
<comment type="caution">
    <text evidence="3">The sequence shown here is derived from an EMBL/GenBank/DDBJ whole genome shotgun (WGS) entry which is preliminary data.</text>
</comment>
<reference evidence="4" key="1">
    <citation type="journal article" date="2019" name="Int. J. Syst. Evol. Microbiol.">
        <title>The Global Catalogue of Microorganisms (GCM) 10K type strain sequencing project: providing services to taxonomists for standard genome sequencing and annotation.</title>
        <authorList>
            <consortium name="The Broad Institute Genomics Platform"/>
            <consortium name="The Broad Institute Genome Sequencing Center for Infectious Disease"/>
            <person name="Wu L."/>
            <person name="Ma J."/>
        </authorList>
    </citation>
    <scope>NUCLEOTIDE SEQUENCE [LARGE SCALE GENOMIC DNA]</scope>
    <source>
        <strain evidence="4">CGMCC 4.7393</strain>
    </source>
</reference>
<dbReference type="Pfam" id="PF12412">
    <property type="entry name" value="DUF3667"/>
    <property type="match status" value="1"/>
</dbReference>
<organism evidence="3 4">
    <name type="scientific">Rufibacter roseus</name>
    <dbReference type="NCBI Taxonomy" id="1567108"/>
    <lineage>
        <taxon>Bacteria</taxon>
        <taxon>Pseudomonadati</taxon>
        <taxon>Bacteroidota</taxon>
        <taxon>Cytophagia</taxon>
        <taxon>Cytophagales</taxon>
        <taxon>Hymenobacteraceae</taxon>
        <taxon>Rufibacter</taxon>
    </lineage>
</organism>
<dbReference type="InterPro" id="IPR022134">
    <property type="entry name" value="DUF3667"/>
</dbReference>
<evidence type="ECO:0000256" key="1">
    <source>
        <dbReference type="SAM" id="MobiDB-lite"/>
    </source>
</evidence>
<proteinExistence type="predicted"/>
<accession>A0ABW2DFB1</accession>
<dbReference type="Proteomes" id="UP001596405">
    <property type="component" value="Unassembled WGS sequence"/>
</dbReference>
<keyword evidence="4" id="KW-1185">Reference proteome</keyword>
<keyword evidence="2" id="KW-1133">Transmembrane helix</keyword>
<feature type="transmembrane region" description="Helical" evidence="2">
    <location>
        <begin position="256"/>
        <end position="279"/>
    </location>
</feature>
<keyword evidence="2" id="KW-0812">Transmembrane</keyword>
<keyword evidence="2" id="KW-0472">Membrane</keyword>
<feature type="region of interest" description="Disordered" evidence="1">
    <location>
        <begin position="130"/>
        <end position="161"/>
    </location>
</feature>
<dbReference type="RefSeq" id="WP_066625271.1">
    <property type="nucleotide sequence ID" value="NZ_JBHSYQ010000003.1"/>
</dbReference>
<gene>
    <name evidence="3" type="ORF">ACFQHR_02480</name>
</gene>
<dbReference type="EMBL" id="JBHSYQ010000003">
    <property type="protein sequence ID" value="MFC6996469.1"/>
    <property type="molecule type" value="Genomic_DNA"/>
</dbReference>
<evidence type="ECO:0000313" key="4">
    <source>
        <dbReference type="Proteomes" id="UP001596405"/>
    </source>
</evidence>
<feature type="compositionally biased region" description="Polar residues" evidence="1">
    <location>
        <begin position="147"/>
        <end position="161"/>
    </location>
</feature>
<name>A0ABW2DFB1_9BACT</name>
<feature type="transmembrane region" description="Helical" evidence="2">
    <location>
        <begin position="313"/>
        <end position="340"/>
    </location>
</feature>
<feature type="transmembrane region" description="Helical" evidence="2">
    <location>
        <begin position="285"/>
        <end position="301"/>
    </location>
</feature>
<protein>
    <submittedName>
        <fullName evidence="3">DUF3667 domain-containing protein</fullName>
    </submittedName>
</protein>